<evidence type="ECO:0000313" key="3">
    <source>
        <dbReference type="EMBL" id="GMH26332.1"/>
    </source>
</evidence>
<dbReference type="Proteomes" id="UP001279734">
    <property type="component" value="Unassembled WGS sequence"/>
</dbReference>
<evidence type="ECO:0000313" key="4">
    <source>
        <dbReference type="Proteomes" id="UP001279734"/>
    </source>
</evidence>
<proteinExistence type="predicted"/>
<dbReference type="EMBL" id="BSYO01000031">
    <property type="protein sequence ID" value="GMH26332.1"/>
    <property type="molecule type" value="Genomic_DNA"/>
</dbReference>
<feature type="domain" description="Retrotransposon gag" evidence="2">
    <location>
        <begin position="97"/>
        <end position="186"/>
    </location>
</feature>
<dbReference type="AlphaFoldDB" id="A0AAD3TBG4"/>
<protein>
    <recommendedName>
        <fullName evidence="2">Retrotransposon gag domain-containing protein</fullName>
    </recommendedName>
</protein>
<sequence length="271" mass="30779">MELRDVLNARRGSTDPLMEEKVKVLWDTLHKEKPTPSSADLRRSPFAMDLRMQPLPSKFKMPVLEGYDGSKDPMDHLNCFRTHLSLQGASEALMCQCFPVTLRGDTLLWFHGLPPNSIRSFDELADSFLSQFASSRREERQHWHLVRLCQRQDESLKRFLDRFITEARRIPHLSDELKLNAFVATLAAGDFFKHLSHQRPRPSERLRPLLGRTSRPKRPTRRSVPSELTGPRKSPELLEGERGTATASASRSVESSSGPHRAPKGITAGPP</sequence>
<dbReference type="PANTHER" id="PTHR33223:SF10">
    <property type="entry name" value="AMINOTRANSFERASE-LIKE PLANT MOBILE DOMAIN-CONTAINING PROTEIN"/>
    <property type="match status" value="1"/>
</dbReference>
<gene>
    <name evidence="3" type="ORF">Nepgr_028175</name>
</gene>
<dbReference type="InterPro" id="IPR005162">
    <property type="entry name" value="Retrotrans_gag_dom"/>
</dbReference>
<name>A0AAD3TBG4_NEPGR</name>
<dbReference type="PANTHER" id="PTHR33223">
    <property type="entry name" value="CCHC-TYPE DOMAIN-CONTAINING PROTEIN"/>
    <property type="match status" value="1"/>
</dbReference>
<feature type="region of interest" description="Disordered" evidence="1">
    <location>
        <begin position="197"/>
        <end position="271"/>
    </location>
</feature>
<evidence type="ECO:0000256" key="1">
    <source>
        <dbReference type="SAM" id="MobiDB-lite"/>
    </source>
</evidence>
<feature type="compositionally biased region" description="Low complexity" evidence="1">
    <location>
        <begin position="245"/>
        <end position="257"/>
    </location>
</feature>
<keyword evidence="4" id="KW-1185">Reference proteome</keyword>
<reference evidence="3" key="1">
    <citation type="submission" date="2023-05" db="EMBL/GenBank/DDBJ databases">
        <title>Nepenthes gracilis genome sequencing.</title>
        <authorList>
            <person name="Fukushima K."/>
        </authorList>
    </citation>
    <scope>NUCLEOTIDE SEQUENCE</scope>
    <source>
        <strain evidence="3">SING2019-196</strain>
    </source>
</reference>
<organism evidence="3 4">
    <name type="scientific">Nepenthes gracilis</name>
    <name type="common">Slender pitcher plant</name>
    <dbReference type="NCBI Taxonomy" id="150966"/>
    <lineage>
        <taxon>Eukaryota</taxon>
        <taxon>Viridiplantae</taxon>
        <taxon>Streptophyta</taxon>
        <taxon>Embryophyta</taxon>
        <taxon>Tracheophyta</taxon>
        <taxon>Spermatophyta</taxon>
        <taxon>Magnoliopsida</taxon>
        <taxon>eudicotyledons</taxon>
        <taxon>Gunneridae</taxon>
        <taxon>Pentapetalae</taxon>
        <taxon>Caryophyllales</taxon>
        <taxon>Nepenthaceae</taxon>
        <taxon>Nepenthes</taxon>
    </lineage>
</organism>
<dbReference type="Pfam" id="PF03732">
    <property type="entry name" value="Retrotrans_gag"/>
    <property type="match status" value="1"/>
</dbReference>
<evidence type="ECO:0000259" key="2">
    <source>
        <dbReference type="Pfam" id="PF03732"/>
    </source>
</evidence>
<comment type="caution">
    <text evidence="3">The sequence shown here is derived from an EMBL/GenBank/DDBJ whole genome shotgun (WGS) entry which is preliminary data.</text>
</comment>
<accession>A0AAD3TBG4</accession>
<feature type="compositionally biased region" description="Basic and acidic residues" evidence="1">
    <location>
        <begin position="233"/>
        <end position="242"/>
    </location>
</feature>